<gene>
    <name evidence="4" type="primary">tagE_4</name>
    <name evidence="4" type="ORF">ERS852580_02122</name>
</gene>
<keyword evidence="2 4" id="KW-0808">Transferase</keyword>
<protein>
    <submittedName>
        <fullName evidence="4">Probable poly(Glycerol-phosphate) alpha-glucosyltransferase</fullName>
        <ecNumber evidence="4">2.4.1.52</ecNumber>
    </submittedName>
</protein>
<dbReference type="PANTHER" id="PTHR12526">
    <property type="entry name" value="GLYCOSYLTRANSFERASE"/>
    <property type="match status" value="1"/>
</dbReference>
<dbReference type="Proteomes" id="UP000095673">
    <property type="component" value="Unassembled WGS sequence"/>
</dbReference>
<dbReference type="Pfam" id="PF00534">
    <property type="entry name" value="Glycos_transf_1"/>
    <property type="match status" value="1"/>
</dbReference>
<sequence>MRIFDFTLMNGYEFSGVDVAQGFRAKLFKKNNIDIKYCFMNLPTQRDLDLYINQGIDREQIISKEIYLTGRMDIRLSLKKDILLSKEIIDHDDIIEKDNITYLIENNKKKCEIICDDENNIISASYYKDERIIFTSFYFDSLAYTELYGTSDCEIGESQLERRLFWDTNGKLVFEQVFDADKIKYVFSNGQVMDNQELLIYFIKQLALNENDICILDRGGYLDYLRPLFEFGNRAKFICVLHSDQYYELNENIGSLYMNYEYYYWFKYSQAIDTFIVATEEQRKALINKLKEHDCYIPSVSVIPPGAIETQKCIIENRKKYSIISASRIEETKGIDLLIAAVIEAHKYNQYINLDIYGEGSDEYILHLNNIVSSNNASDYIHFMGRQNVKLLYRNYEVYASFSQFESFGLSLMEATGNGLAMIGLDTRYGNRLFIKNEQNGYLIDGKLMNKKVLAKKIGMAIVKIFENEDRLKLFHENSYKIASGFTEASVEKKWMRLLRYK</sequence>
<feature type="domain" description="Glycosyl transferase family 1" evidence="3">
    <location>
        <begin position="316"/>
        <end position="459"/>
    </location>
</feature>
<dbReference type="RefSeq" id="WP_055238259.1">
    <property type="nucleotide sequence ID" value="NZ_CYXM01000009.1"/>
</dbReference>
<dbReference type="PANTHER" id="PTHR12526:SF629">
    <property type="entry name" value="TEICHURONIC ACID BIOSYNTHESIS GLYCOSYLTRANSFERASE TUAH-RELATED"/>
    <property type="match status" value="1"/>
</dbReference>
<dbReference type="AlphaFoldDB" id="A0A173UDD3"/>
<evidence type="ECO:0000256" key="2">
    <source>
        <dbReference type="ARBA" id="ARBA00022679"/>
    </source>
</evidence>
<evidence type="ECO:0000256" key="1">
    <source>
        <dbReference type="ARBA" id="ARBA00022676"/>
    </source>
</evidence>
<evidence type="ECO:0000313" key="5">
    <source>
        <dbReference type="Proteomes" id="UP000095673"/>
    </source>
</evidence>
<organism evidence="4 5">
    <name type="scientific">Agathobacter rectalis</name>
    <dbReference type="NCBI Taxonomy" id="39491"/>
    <lineage>
        <taxon>Bacteria</taxon>
        <taxon>Bacillati</taxon>
        <taxon>Bacillota</taxon>
        <taxon>Clostridia</taxon>
        <taxon>Lachnospirales</taxon>
        <taxon>Lachnospiraceae</taxon>
        <taxon>Agathobacter</taxon>
    </lineage>
</organism>
<dbReference type="EC" id="2.4.1.52" evidence="4"/>
<reference evidence="4 5" key="1">
    <citation type="submission" date="2015-09" db="EMBL/GenBank/DDBJ databases">
        <authorList>
            <consortium name="Pathogen Informatics"/>
        </authorList>
    </citation>
    <scope>NUCLEOTIDE SEQUENCE [LARGE SCALE GENOMIC DNA]</scope>
    <source>
        <strain evidence="4 5">2789STDY5834968</strain>
    </source>
</reference>
<dbReference type="OrthoDB" id="9787617at2"/>
<dbReference type="SUPFAM" id="SSF53756">
    <property type="entry name" value="UDP-Glycosyltransferase/glycogen phosphorylase"/>
    <property type="match status" value="1"/>
</dbReference>
<proteinExistence type="predicted"/>
<keyword evidence="1 4" id="KW-0328">Glycosyltransferase</keyword>
<evidence type="ECO:0000313" key="4">
    <source>
        <dbReference type="EMBL" id="CUN12834.1"/>
    </source>
</evidence>
<evidence type="ECO:0000259" key="3">
    <source>
        <dbReference type="Pfam" id="PF00534"/>
    </source>
</evidence>
<dbReference type="EMBL" id="CYXM01000009">
    <property type="protein sequence ID" value="CUN12834.1"/>
    <property type="molecule type" value="Genomic_DNA"/>
</dbReference>
<dbReference type="Gene3D" id="3.40.50.2000">
    <property type="entry name" value="Glycogen Phosphorylase B"/>
    <property type="match status" value="2"/>
</dbReference>
<dbReference type="GO" id="GO:0047265">
    <property type="term" value="F:poly(glycerol-phosphate) alpha-glucosyltransferase activity"/>
    <property type="evidence" value="ECO:0007669"/>
    <property type="project" value="UniProtKB-EC"/>
</dbReference>
<dbReference type="InterPro" id="IPR001296">
    <property type="entry name" value="Glyco_trans_1"/>
</dbReference>
<accession>A0A173UDD3</accession>
<name>A0A173UDD3_9FIRM</name>